<dbReference type="PIRSF" id="PIRSF002741">
    <property type="entry name" value="MppA"/>
    <property type="match status" value="1"/>
</dbReference>
<dbReference type="Gene3D" id="3.40.190.10">
    <property type="entry name" value="Periplasmic binding protein-like II"/>
    <property type="match status" value="1"/>
</dbReference>
<comment type="caution">
    <text evidence="5">The sequence shown here is derived from an EMBL/GenBank/DDBJ whole genome shotgun (WGS) entry which is preliminary data.</text>
</comment>
<dbReference type="eggNOG" id="COG0747">
    <property type="taxonomic scope" value="Bacteria"/>
</dbReference>
<dbReference type="RefSeq" id="WP_006593972.1">
    <property type="nucleotide sequence ID" value="NZ_BAHD01000069.1"/>
</dbReference>
<dbReference type="AlphaFoldDB" id="K6WDS8"/>
<evidence type="ECO:0000256" key="2">
    <source>
        <dbReference type="ARBA" id="ARBA00022448"/>
    </source>
</evidence>
<reference evidence="5 6" key="1">
    <citation type="submission" date="2012-08" db="EMBL/GenBank/DDBJ databases">
        <title>Whole genome shotgun sequence of Kineosphaera limosa NBRC 100340.</title>
        <authorList>
            <person name="Yoshida I."/>
            <person name="Isaki S."/>
            <person name="Hosoyama A."/>
            <person name="Tsuchikane K."/>
            <person name="Katsumata H."/>
            <person name="Ando Y."/>
            <person name="Ohji S."/>
            <person name="Hamada M."/>
            <person name="Tamura T."/>
            <person name="Yamazoe A."/>
            <person name="Yamazaki S."/>
            <person name="Fujita N."/>
        </authorList>
    </citation>
    <scope>NUCLEOTIDE SEQUENCE [LARGE SCALE GENOMIC DNA]</scope>
    <source>
        <strain evidence="5 6">NBRC 100340</strain>
    </source>
</reference>
<keyword evidence="6" id="KW-1185">Reference proteome</keyword>
<sequence length="538" mass="56892">MSAILALALVGVVACSPPTTDSASSAGSAGPQQGQITLLTASLPESLNPIAGFANTGKGKINESLLTLEGRPDALPDIVPHLASALPRISADGRTWTVPLRSDVTFSDGSPLTAQDVVATYEAIADPASASPLAGDLVNLAGVTASDAQTVVFTLREPQVSFRTALLIGIAPKGAITPGQQVGDSPLTTAPVGTGPYVVDSFSADRLVLTANPAYRLGPVPMSRITYSLAADDNTRAQRMRAGEFDGSVLPPRLAQPFDDDGAMDVVTATSADWRGLSLPAGNPVTADPAMRQALNTGIDREALVNGVLAGKGRPASTFVPPQYGRFYDPAATFTYDLEASKAALEAAGWRVGDGGIRVKDGRRAAFTLMYRPTDMLRRDLSAAFASEALKLGVDVTIEGVEFAQAEPRMGTDALLLGGGDTPYDVDTQVYKSLHSSYPAAGAYYDNPSRYVNAAMDKALDEGRTSTDEDTRVGAYRRVQQLYVADPSMVLLVFLDHVYLQRTSIAQEWNTTPTLLEPHEHGTAWGPWVDIDRWTPKG</sequence>
<dbReference type="EMBL" id="BAHD01000069">
    <property type="protein sequence ID" value="GAB97440.1"/>
    <property type="molecule type" value="Genomic_DNA"/>
</dbReference>
<feature type="domain" description="Solute-binding protein family 5" evidence="4">
    <location>
        <begin position="78"/>
        <end position="437"/>
    </location>
</feature>
<organism evidence="5 6">
    <name type="scientific">Kineosphaera limosa NBRC 100340</name>
    <dbReference type="NCBI Taxonomy" id="1184609"/>
    <lineage>
        <taxon>Bacteria</taxon>
        <taxon>Bacillati</taxon>
        <taxon>Actinomycetota</taxon>
        <taxon>Actinomycetes</taxon>
        <taxon>Micrococcales</taxon>
        <taxon>Dermatophilaceae</taxon>
        <taxon>Kineosphaera</taxon>
    </lineage>
</organism>
<dbReference type="Gene3D" id="3.90.76.10">
    <property type="entry name" value="Dipeptide-binding Protein, Domain 1"/>
    <property type="match status" value="1"/>
</dbReference>
<dbReference type="Pfam" id="PF00496">
    <property type="entry name" value="SBP_bac_5"/>
    <property type="match status" value="1"/>
</dbReference>
<evidence type="ECO:0000313" key="5">
    <source>
        <dbReference type="EMBL" id="GAB97440.1"/>
    </source>
</evidence>
<dbReference type="SUPFAM" id="SSF53850">
    <property type="entry name" value="Periplasmic binding protein-like II"/>
    <property type="match status" value="1"/>
</dbReference>
<accession>K6WDS8</accession>
<dbReference type="Gene3D" id="3.10.105.10">
    <property type="entry name" value="Dipeptide-binding Protein, Domain 3"/>
    <property type="match status" value="1"/>
</dbReference>
<gene>
    <name evidence="5" type="ORF">KILIM_069_00080</name>
</gene>
<dbReference type="GO" id="GO:0043190">
    <property type="term" value="C:ATP-binding cassette (ABC) transporter complex"/>
    <property type="evidence" value="ECO:0007669"/>
    <property type="project" value="InterPro"/>
</dbReference>
<proteinExistence type="inferred from homology"/>
<evidence type="ECO:0000313" key="6">
    <source>
        <dbReference type="Proteomes" id="UP000008366"/>
    </source>
</evidence>
<evidence type="ECO:0000259" key="4">
    <source>
        <dbReference type="Pfam" id="PF00496"/>
    </source>
</evidence>
<dbReference type="GO" id="GO:0042597">
    <property type="term" value="C:periplasmic space"/>
    <property type="evidence" value="ECO:0007669"/>
    <property type="project" value="UniProtKB-ARBA"/>
</dbReference>
<dbReference type="InterPro" id="IPR000914">
    <property type="entry name" value="SBP_5_dom"/>
</dbReference>
<protein>
    <submittedName>
        <fullName evidence="5">Putative ABC transporter substrate-binding protein</fullName>
    </submittedName>
</protein>
<dbReference type="GO" id="GO:0015833">
    <property type="term" value="P:peptide transport"/>
    <property type="evidence" value="ECO:0007669"/>
    <property type="project" value="TreeGrafter"/>
</dbReference>
<keyword evidence="2" id="KW-0813">Transport</keyword>
<name>K6WDS8_9MICO</name>
<comment type="similarity">
    <text evidence="1">Belongs to the bacterial solute-binding protein 5 family.</text>
</comment>
<evidence type="ECO:0000256" key="3">
    <source>
        <dbReference type="ARBA" id="ARBA00022729"/>
    </source>
</evidence>
<dbReference type="STRING" id="1184609.KILIM_069_00080"/>
<evidence type="ECO:0000256" key="1">
    <source>
        <dbReference type="ARBA" id="ARBA00005695"/>
    </source>
</evidence>
<dbReference type="PANTHER" id="PTHR30290">
    <property type="entry name" value="PERIPLASMIC BINDING COMPONENT OF ABC TRANSPORTER"/>
    <property type="match status" value="1"/>
</dbReference>
<dbReference type="InterPro" id="IPR030678">
    <property type="entry name" value="Peptide/Ni-bd"/>
</dbReference>
<dbReference type="Proteomes" id="UP000008366">
    <property type="component" value="Unassembled WGS sequence"/>
</dbReference>
<dbReference type="GO" id="GO:1904680">
    <property type="term" value="F:peptide transmembrane transporter activity"/>
    <property type="evidence" value="ECO:0007669"/>
    <property type="project" value="TreeGrafter"/>
</dbReference>
<dbReference type="InterPro" id="IPR039424">
    <property type="entry name" value="SBP_5"/>
</dbReference>
<dbReference type="PANTHER" id="PTHR30290:SF9">
    <property type="entry name" value="OLIGOPEPTIDE-BINDING PROTEIN APPA"/>
    <property type="match status" value="1"/>
</dbReference>
<keyword evidence="3" id="KW-0732">Signal</keyword>